<dbReference type="SUPFAM" id="SSF47370">
    <property type="entry name" value="Bromodomain"/>
    <property type="match status" value="1"/>
</dbReference>
<dbReference type="InterPro" id="IPR001680">
    <property type="entry name" value="WD40_rpt"/>
</dbReference>
<dbReference type="PROSITE" id="PS50014">
    <property type="entry name" value="BROMODOMAIN_2"/>
    <property type="match status" value="1"/>
</dbReference>
<dbReference type="SMART" id="SM00297">
    <property type="entry name" value="BROMO"/>
    <property type="match status" value="1"/>
</dbReference>
<feature type="compositionally biased region" description="Basic residues" evidence="6">
    <location>
        <begin position="860"/>
        <end position="877"/>
    </location>
</feature>
<dbReference type="Pfam" id="PF25437">
    <property type="entry name" value="BRWD1_N"/>
    <property type="match status" value="1"/>
</dbReference>
<feature type="compositionally biased region" description="Low complexity" evidence="6">
    <location>
        <begin position="1420"/>
        <end position="1434"/>
    </location>
</feature>
<feature type="repeat" description="WD" evidence="5">
    <location>
        <begin position="585"/>
        <end position="611"/>
    </location>
</feature>
<dbReference type="GO" id="GO:0007010">
    <property type="term" value="P:cytoskeleton organization"/>
    <property type="evidence" value="ECO:0007669"/>
    <property type="project" value="TreeGrafter"/>
</dbReference>
<dbReference type="EMBL" id="BQFW01000002">
    <property type="protein sequence ID" value="GJJ69406.1"/>
    <property type="molecule type" value="Genomic_DNA"/>
</dbReference>
<evidence type="ECO:0000256" key="4">
    <source>
        <dbReference type="PROSITE-ProRule" id="PRU00035"/>
    </source>
</evidence>
<keyword evidence="2" id="KW-0677">Repeat</keyword>
<dbReference type="SUPFAM" id="SSF50978">
    <property type="entry name" value="WD40 repeat-like"/>
    <property type="match status" value="1"/>
</dbReference>
<feature type="region of interest" description="Disordered" evidence="6">
    <location>
        <begin position="347"/>
        <end position="391"/>
    </location>
</feature>
<proteinExistence type="predicted"/>
<feature type="compositionally biased region" description="Basic residues" evidence="6">
    <location>
        <begin position="989"/>
        <end position="1005"/>
    </location>
</feature>
<dbReference type="InterPro" id="IPR036427">
    <property type="entry name" value="Bromodomain-like_sf"/>
</dbReference>
<evidence type="ECO:0000256" key="6">
    <source>
        <dbReference type="SAM" id="MobiDB-lite"/>
    </source>
</evidence>
<dbReference type="Pfam" id="PF00400">
    <property type="entry name" value="WD40"/>
    <property type="match status" value="4"/>
</dbReference>
<feature type="compositionally biased region" description="Low complexity" evidence="6">
    <location>
        <begin position="963"/>
        <end position="974"/>
    </location>
</feature>
<evidence type="ECO:0000259" key="7">
    <source>
        <dbReference type="PROSITE" id="PS50014"/>
    </source>
</evidence>
<feature type="compositionally biased region" description="Polar residues" evidence="6">
    <location>
        <begin position="925"/>
        <end position="945"/>
    </location>
</feature>
<dbReference type="OrthoDB" id="538223at2759"/>
<organism evidence="8 9">
    <name type="scientific">Entomortierella parvispora</name>
    <dbReference type="NCBI Taxonomy" id="205924"/>
    <lineage>
        <taxon>Eukaryota</taxon>
        <taxon>Fungi</taxon>
        <taxon>Fungi incertae sedis</taxon>
        <taxon>Mucoromycota</taxon>
        <taxon>Mortierellomycotina</taxon>
        <taxon>Mortierellomycetes</taxon>
        <taxon>Mortierellales</taxon>
        <taxon>Mortierellaceae</taxon>
        <taxon>Entomortierella</taxon>
    </lineage>
</organism>
<dbReference type="SMART" id="SM00320">
    <property type="entry name" value="WD40"/>
    <property type="match status" value="7"/>
</dbReference>
<feature type="repeat" description="WD" evidence="5">
    <location>
        <begin position="400"/>
        <end position="441"/>
    </location>
</feature>
<feature type="compositionally biased region" description="Basic residues" evidence="6">
    <location>
        <begin position="1397"/>
        <end position="1412"/>
    </location>
</feature>
<feature type="repeat" description="WD" evidence="5">
    <location>
        <begin position="162"/>
        <end position="203"/>
    </location>
</feature>
<feature type="compositionally biased region" description="Polar residues" evidence="6">
    <location>
        <begin position="1462"/>
        <end position="1472"/>
    </location>
</feature>
<dbReference type="InterPro" id="IPR019775">
    <property type="entry name" value="WD40_repeat_CS"/>
</dbReference>
<dbReference type="PROSITE" id="PS50294">
    <property type="entry name" value="WD_REPEATS_REGION"/>
    <property type="match status" value="3"/>
</dbReference>
<feature type="compositionally biased region" description="Acidic residues" evidence="6">
    <location>
        <begin position="946"/>
        <end position="962"/>
    </location>
</feature>
<feature type="region of interest" description="Disordered" evidence="6">
    <location>
        <begin position="1333"/>
        <end position="1536"/>
    </location>
</feature>
<feature type="compositionally biased region" description="Polar residues" evidence="6">
    <location>
        <begin position="380"/>
        <end position="391"/>
    </location>
</feature>
<dbReference type="InterPro" id="IPR036322">
    <property type="entry name" value="WD40_repeat_dom_sf"/>
</dbReference>
<dbReference type="PROSITE" id="PS00678">
    <property type="entry name" value="WD_REPEATS_1"/>
    <property type="match status" value="1"/>
</dbReference>
<dbReference type="PROSITE" id="PS50082">
    <property type="entry name" value="WD_REPEATS_2"/>
    <property type="match status" value="4"/>
</dbReference>
<dbReference type="PANTHER" id="PTHR16266:SF17">
    <property type="entry name" value="BRWD3"/>
    <property type="match status" value="1"/>
</dbReference>
<dbReference type="InterPro" id="IPR015943">
    <property type="entry name" value="WD40/YVTN_repeat-like_dom_sf"/>
</dbReference>
<dbReference type="InterPro" id="IPR057452">
    <property type="entry name" value="BRWD/PHIP_N"/>
</dbReference>
<feature type="compositionally biased region" description="Basic residues" evidence="6">
    <location>
        <begin position="1473"/>
        <end position="1483"/>
    </location>
</feature>
<sequence>MDSQMEQGPCAESSEVLLSNIEQHPDLLPVRYNWKGQKRPYSREELLSWYHGINADHLPQLLSRLIVHTDAQIPPLVPGMKSLLSTGGNSLLRTPQEAERLRKKQGATGGHTLQRVIFNGKGAGCRPKTVDYLRAKEIRPRAVPTVRLPGFIPSLFEELVIMNGHRFATFCLLFDKTGNRVITGSDDYLVKIWCAQSGYLLFTLRGHSAVVTFMDLSTDNSMLVTASNDGIIRVWDLKTSAPVAVLPTGGTARTRKPITTVSFSPSPIPHIRYLIATSLDGYTWVWKFDKDTKKFQSPPIRLDCKTFNDSKLKCSTWNRTGSQFAVAGTDLFIRVFSTIQGGPEAIKAGKRRKSYDKSRAAGSEGNSTQEGAAASSSSSKKPTPNIETQNWGDPTLIAQLDGHAGVVTSLGYSRHGNRLLSGSVDGFVRIWKYDPQSKMWTSMAIDVRDEHIQTGATITAARHMLPSPVATTAPANPFTAGQSSTTENSLEEAHNTDSEMNGSTTAEPPAANEASAGGSRTVPRPEDSRIIPTMAIWSLDDSAIVLTTSLGEIKIFDSKTGEWVHTLRGHLRGSSIYVVDVHPIDSRIVMTAGYDGQVILWDIIQGVKLKSWTYPDHEFLDGRFSPDGLMFAVTDQEGKCILFGAGRNPDDYKDARMFVEQTFWSDYAGVRYDADYNVVDDVTQIAPHLMDRTPILDTNGRDYARQKGPRYGLDLPVEPPSGVLEHEEASKLELLEQELENLAEQTLTVLPTTDKKSLYKRRREFILEEDEDDDDPMTTEVPIVPLPNDSSGEEYAGGAASASSSSESDDEDDSDVVPGDENIPLRSMINDDDDDDDEYFSGGGGGSSRKRRAPGSAGTPRKRRTGGRTSGRTRKRPRMLDDDDDEDDDDLDLDEVDDFSEESDDYDAPRTPRSKKSNGRAGNNRLPSGSKSQRSARPKSFTNDDYPSDEIQEDSDNDEAEDGYSGSSIGGSNSAILHSDSAPSVPPSPKRKKQWRGNGRKKGKAVLRDEKTMELQRWLPSDWIKTNAPRKTPYHPQIGDYVAYLRQGHSLYVKETPLRQKLDLKVVPFTKDPNLPWVTFGRVSRITYNVGPPTWCTITLEEQILDSAWGYPPNPQFSPSRRRFEIEFHDLGDVPDFIILYSVFQSGINAQYSAGEQIWASFDGISYSGTITAQVVDDPSLPDSLWMAFEVAWPMAETTNLSPWEMQREEEEEEDLSNQESIPEEEYARIHEIMQHFLQMDEFQIFRYPVDFEAYPDYCKAVAYPICLDSIQERLANGFYRRSRAVQFDVELMEKNALTYNDPKSGIALFAKHLTRIYKASVANPSKVLPTEIHVKTTRRHEDDEFDGSGSENEQVDVDSEPELDPILEAEAIRDDDAEDDFLVSDDSEDGNGSSHSRSKRRATRKTSRRTKASPFSPARSSGGSRSRQNSGSTRGKGRKKVADDGSDDDDDDGEWGRPSNGRAQNGSQGSHSRPRRGKASSKRKGDSDDFQEEDDDEEEEQDTEDDYREEPPSAPVSRSKRKKTRIVESDDDFVS</sequence>
<dbReference type="Pfam" id="PF00439">
    <property type="entry name" value="Bromodomain"/>
    <property type="match status" value="1"/>
</dbReference>
<accession>A0A9P3H3G9</accession>
<protein>
    <recommendedName>
        <fullName evidence="7">Bromo domain-containing protein</fullName>
    </recommendedName>
</protein>
<dbReference type="GO" id="GO:0006325">
    <property type="term" value="P:chromatin organization"/>
    <property type="evidence" value="ECO:0007669"/>
    <property type="project" value="UniProtKB-ARBA"/>
</dbReference>
<evidence type="ECO:0000313" key="8">
    <source>
        <dbReference type="EMBL" id="GJJ69406.1"/>
    </source>
</evidence>
<keyword evidence="1 5" id="KW-0853">WD repeat</keyword>
<feature type="compositionally biased region" description="Acidic residues" evidence="6">
    <location>
        <begin position="881"/>
        <end position="906"/>
    </location>
</feature>
<dbReference type="GO" id="GO:0005634">
    <property type="term" value="C:nucleus"/>
    <property type="evidence" value="ECO:0007669"/>
    <property type="project" value="TreeGrafter"/>
</dbReference>
<comment type="caution">
    <text evidence="8">The sequence shown here is derived from an EMBL/GenBank/DDBJ whole genome shotgun (WGS) entry which is preliminary data.</text>
</comment>
<evidence type="ECO:0000256" key="2">
    <source>
        <dbReference type="ARBA" id="ARBA00022737"/>
    </source>
</evidence>
<feature type="region of interest" description="Disordered" evidence="6">
    <location>
        <begin position="767"/>
        <end position="1009"/>
    </location>
</feature>
<feature type="domain" description="Bromo" evidence="7">
    <location>
        <begin position="1238"/>
        <end position="1308"/>
    </location>
</feature>
<dbReference type="GO" id="GO:0006357">
    <property type="term" value="P:regulation of transcription by RNA polymerase II"/>
    <property type="evidence" value="ECO:0007669"/>
    <property type="project" value="TreeGrafter"/>
</dbReference>
<evidence type="ECO:0000256" key="3">
    <source>
        <dbReference type="ARBA" id="ARBA00023117"/>
    </source>
</evidence>
<dbReference type="GO" id="GO:0008360">
    <property type="term" value="P:regulation of cell shape"/>
    <property type="evidence" value="ECO:0007669"/>
    <property type="project" value="TreeGrafter"/>
</dbReference>
<reference evidence="8" key="2">
    <citation type="journal article" date="2022" name="Microbiol. Resour. Announc.">
        <title>Whole-Genome Sequence of Entomortierella parvispora E1425, a Mucoromycotan Fungus Associated with Burkholderiaceae-Related Endosymbiotic Bacteria.</title>
        <authorList>
            <person name="Herlambang A."/>
            <person name="Guo Y."/>
            <person name="Takashima Y."/>
            <person name="Narisawa K."/>
            <person name="Ohta H."/>
            <person name="Nishizawa T."/>
        </authorList>
    </citation>
    <scope>NUCLEOTIDE SEQUENCE</scope>
    <source>
        <strain evidence="8">E1425</strain>
    </source>
</reference>
<dbReference type="Proteomes" id="UP000827284">
    <property type="component" value="Unassembled WGS sequence"/>
</dbReference>
<feature type="compositionally biased region" description="Acidic residues" evidence="6">
    <location>
        <begin position="1489"/>
        <end position="1509"/>
    </location>
</feature>
<evidence type="ECO:0000256" key="5">
    <source>
        <dbReference type="PROSITE-ProRule" id="PRU00221"/>
    </source>
</evidence>
<dbReference type="Gene3D" id="1.20.920.10">
    <property type="entry name" value="Bromodomain-like"/>
    <property type="match status" value="1"/>
</dbReference>
<feature type="compositionally biased region" description="Acidic residues" evidence="6">
    <location>
        <begin position="830"/>
        <end position="839"/>
    </location>
</feature>
<dbReference type="PANTHER" id="PTHR16266">
    <property type="entry name" value="WD REPEAT DOMAIN 9"/>
    <property type="match status" value="1"/>
</dbReference>
<dbReference type="Gene3D" id="2.130.10.10">
    <property type="entry name" value="YVTN repeat-like/Quinoprotein amine dehydrogenase"/>
    <property type="match status" value="2"/>
</dbReference>
<keyword evidence="9" id="KW-1185">Reference proteome</keyword>
<feature type="region of interest" description="Disordered" evidence="6">
    <location>
        <begin position="470"/>
        <end position="527"/>
    </location>
</feature>
<dbReference type="InterPro" id="IPR001487">
    <property type="entry name" value="Bromodomain"/>
</dbReference>
<feature type="compositionally biased region" description="Acidic residues" evidence="6">
    <location>
        <begin position="1354"/>
        <end position="1390"/>
    </location>
</feature>
<evidence type="ECO:0000256" key="1">
    <source>
        <dbReference type="ARBA" id="ARBA00022574"/>
    </source>
</evidence>
<feature type="compositionally biased region" description="Acidic residues" evidence="6">
    <location>
        <begin position="1445"/>
        <end position="1454"/>
    </location>
</feature>
<dbReference type="InterPro" id="IPR057451">
    <property type="entry name" value="BRWD/PHIP_AD"/>
</dbReference>
<feature type="compositionally biased region" description="Low complexity" evidence="6">
    <location>
        <begin position="789"/>
        <end position="806"/>
    </location>
</feature>
<evidence type="ECO:0000313" key="9">
    <source>
        <dbReference type="Proteomes" id="UP000827284"/>
    </source>
</evidence>
<name>A0A9P3H3G9_9FUNG</name>
<reference evidence="8" key="1">
    <citation type="submission" date="2021-11" db="EMBL/GenBank/DDBJ databases">
        <authorList>
            <person name="Herlambang A."/>
            <person name="Guo Y."/>
            <person name="Takashima Y."/>
            <person name="Nishizawa T."/>
        </authorList>
    </citation>
    <scope>NUCLEOTIDE SEQUENCE</scope>
    <source>
        <strain evidence="8">E1425</strain>
    </source>
</reference>
<feature type="compositionally biased region" description="Polar residues" evidence="6">
    <location>
        <begin position="470"/>
        <end position="488"/>
    </location>
</feature>
<feature type="repeat" description="WD" evidence="5">
    <location>
        <begin position="204"/>
        <end position="245"/>
    </location>
</feature>
<feature type="compositionally biased region" description="Acidic residues" evidence="6">
    <location>
        <begin position="767"/>
        <end position="777"/>
    </location>
</feature>
<dbReference type="InterPro" id="IPR052060">
    <property type="entry name" value="Bromo_WD_repeat"/>
</dbReference>
<gene>
    <name evidence="8" type="ORF">EMPS_01752</name>
</gene>
<keyword evidence="3 4" id="KW-0103">Bromodomain</keyword>
<dbReference type="Pfam" id="PF25313">
    <property type="entry name" value="BRWD_AD"/>
    <property type="match status" value="1"/>
</dbReference>